<gene>
    <name evidence="1" type="ORF">SAMN04515673_11035</name>
</gene>
<protein>
    <submittedName>
        <fullName evidence="1">Uncharacterized protein</fullName>
    </submittedName>
</protein>
<keyword evidence="2" id="KW-1185">Reference proteome</keyword>
<dbReference type="AlphaFoldDB" id="A0A1I6EDU9"/>
<name>A0A1I6EDU9_9RHOB</name>
<dbReference type="RefSeq" id="WP_092081700.1">
    <property type="nucleotide sequence ID" value="NZ_FOYI01000010.1"/>
</dbReference>
<dbReference type="STRING" id="871652.SAMN04515673_11035"/>
<proteinExistence type="predicted"/>
<dbReference type="Proteomes" id="UP000199302">
    <property type="component" value="Unassembled WGS sequence"/>
</dbReference>
<evidence type="ECO:0000313" key="1">
    <source>
        <dbReference type="EMBL" id="SFR15701.1"/>
    </source>
</evidence>
<evidence type="ECO:0000313" key="2">
    <source>
        <dbReference type="Proteomes" id="UP000199302"/>
    </source>
</evidence>
<sequence length="446" mass="47823">MTFDFSETIFFEPGKTRELTAAIDAQREELLTLRDRFDARGRELSAIIADLKLMEEKTRFFAEMVEKTTGVFAPPLPGDGEKALATINRYVLGPADQMGMLLGLMGMPFVLDLTFAGGRYLNIAKEGGKVARMMKSTKYLKVMKVAKASLYLAAAVELTGYIIKLASAREINDQLRPELDKLRDTVAKARRDYAMLVAATQEAGAQRDAMLAEAGVATPEAYVGAINQGLADLGRRKAQFDTARRMLRHDMPPELILTMIEGLTAEALEQIRLRLAAEVRLAAGAGTGDVAAKLGLAPEQAEMIARTVDARDALIRGGSEEDIIGATGLGPGALDDLDDALDEALPALWAQIEGAGPLEPIAEMLILRVTALEDLRRELTAKSMIARGSGTGEIGETLGLPREVVVGWASALPLAREEAHQSRAEGLSDAATLAAATRLPLALVAA</sequence>
<reference evidence="1 2" key="1">
    <citation type="submission" date="2016-10" db="EMBL/GenBank/DDBJ databases">
        <authorList>
            <person name="de Groot N.N."/>
        </authorList>
    </citation>
    <scope>NUCLEOTIDE SEQUENCE [LARGE SCALE GENOMIC DNA]</scope>
    <source>
        <strain evidence="2">KMM 9023,NRIC 0796,JCM 17311,KCTC 23692</strain>
    </source>
</reference>
<accession>A0A1I6EDU9</accession>
<organism evidence="1 2">
    <name type="scientific">Poseidonocella sedimentorum</name>
    <dbReference type="NCBI Taxonomy" id="871652"/>
    <lineage>
        <taxon>Bacteria</taxon>
        <taxon>Pseudomonadati</taxon>
        <taxon>Pseudomonadota</taxon>
        <taxon>Alphaproteobacteria</taxon>
        <taxon>Rhodobacterales</taxon>
        <taxon>Roseobacteraceae</taxon>
        <taxon>Poseidonocella</taxon>
    </lineage>
</organism>
<dbReference type="EMBL" id="FOYI01000010">
    <property type="protein sequence ID" value="SFR15701.1"/>
    <property type="molecule type" value="Genomic_DNA"/>
</dbReference>